<dbReference type="EMBL" id="NOZQ01000002">
    <property type="protein sequence ID" value="OYD17624.1"/>
    <property type="molecule type" value="Genomic_DNA"/>
</dbReference>
<feature type="transmembrane region" description="Helical" evidence="14">
    <location>
        <begin position="16"/>
        <end position="35"/>
    </location>
</feature>
<feature type="transmembrane region" description="Helical" evidence="14">
    <location>
        <begin position="100"/>
        <end position="120"/>
    </location>
</feature>
<dbReference type="Gene3D" id="1.10.287.130">
    <property type="match status" value="1"/>
</dbReference>
<dbReference type="SMART" id="SM00388">
    <property type="entry name" value="HisKA"/>
    <property type="match status" value="1"/>
</dbReference>
<evidence type="ECO:0000259" key="15">
    <source>
        <dbReference type="SMART" id="SM00388"/>
    </source>
</evidence>
<evidence type="ECO:0000256" key="11">
    <source>
        <dbReference type="ARBA" id="ARBA00022989"/>
    </source>
</evidence>
<feature type="transmembrane region" description="Helical" evidence="14">
    <location>
        <begin position="47"/>
        <end position="65"/>
    </location>
</feature>
<evidence type="ECO:0000256" key="12">
    <source>
        <dbReference type="ARBA" id="ARBA00023012"/>
    </source>
</evidence>
<dbReference type="PANTHER" id="PTHR45528">
    <property type="entry name" value="SENSOR HISTIDINE KINASE CPXA"/>
    <property type="match status" value="1"/>
</dbReference>
<reference evidence="16 17" key="1">
    <citation type="submission" date="2017-07" db="EMBL/GenBank/DDBJ databases">
        <title>Recovery of genomes from metagenomes via a dereplication, aggregation, and scoring strategy.</title>
        <authorList>
            <person name="Sieber C.M."/>
            <person name="Probst A.J."/>
            <person name="Sharrar A."/>
            <person name="Thomas B.C."/>
            <person name="Hess M."/>
            <person name="Tringe S.G."/>
            <person name="Banfield J.F."/>
        </authorList>
    </citation>
    <scope>NUCLEOTIDE SEQUENCE [LARGE SCALE GENOMIC DNA]</scope>
    <source>
        <strain evidence="16">JGI_Cruoil_03_44_89</strain>
    </source>
</reference>
<keyword evidence="5" id="KW-0597">Phosphoprotein</keyword>
<dbReference type="GO" id="GO:0005886">
    <property type="term" value="C:plasma membrane"/>
    <property type="evidence" value="ECO:0007669"/>
    <property type="project" value="UniProtKB-SubCell"/>
</dbReference>
<evidence type="ECO:0000313" key="17">
    <source>
        <dbReference type="Proteomes" id="UP000215215"/>
    </source>
</evidence>
<dbReference type="PANTHER" id="PTHR45528:SF1">
    <property type="entry name" value="SENSOR HISTIDINE KINASE CPXA"/>
    <property type="match status" value="1"/>
</dbReference>
<evidence type="ECO:0000256" key="7">
    <source>
        <dbReference type="ARBA" id="ARBA00022692"/>
    </source>
</evidence>
<keyword evidence="4" id="KW-1003">Cell membrane</keyword>
<proteinExistence type="predicted"/>
<evidence type="ECO:0000256" key="2">
    <source>
        <dbReference type="ARBA" id="ARBA00004651"/>
    </source>
</evidence>
<evidence type="ECO:0000256" key="10">
    <source>
        <dbReference type="ARBA" id="ARBA00022840"/>
    </source>
</evidence>
<keyword evidence="10" id="KW-0067">ATP-binding</keyword>
<keyword evidence="9" id="KW-0418">Kinase</keyword>
<comment type="subcellular location">
    <subcellularLocation>
        <location evidence="2">Cell membrane</location>
        <topology evidence="2">Multi-pass membrane protein</topology>
    </subcellularLocation>
</comment>
<accession>A0A235BZH6</accession>
<sequence length="339" mass="39698">MNVNELKKRANWLIKARFYVICILTVVGVTQSIILSPEGYLELLRPVSFLVLIILACNFLYITILKKRRWNLEGLNIFVHAQLIFDIIIITILIHFSGGIESSCFIVYLFIIFGASLLLYPISTYFVATLSTVCYALLLLLEYRGIVSPVAILDFRAWVWRPGLILSTFVFRTGSFYIAAIFSNYLSRILKRKSEEQEKSYQLQQLFISILTHDLKNFLQLILGYTQMAAKTKNMEHLKRAQEAVRKMNSIIDNAKLYSELREKEYEEKFERKNLYEIVEKTVKIFEVKREIEIHCEDKNCIVRASPTLENVFYNLIDKVKDIVQLQSWEHRSVRKILL</sequence>
<dbReference type="SUPFAM" id="SSF47384">
    <property type="entry name" value="Homodimeric domain of signal transducing histidine kinase"/>
    <property type="match status" value="1"/>
</dbReference>
<keyword evidence="7 14" id="KW-0812">Transmembrane</keyword>
<dbReference type="GO" id="GO:0005524">
    <property type="term" value="F:ATP binding"/>
    <property type="evidence" value="ECO:0007669"/>
    <property type="project" value="UniProtKB-KW"/>
</dbReference>
<dbReference type="InterPro" id="IPR036097">
    <property type="entry name" value="HisK_dim/P_sf"/>
</dbReference>
<evidence type="ECO:0000256" key="13">
    <source>
        <dbReference type="ARBA" id="ARBA00023136"/>
    </source>
</evidence>
<dbReference type="InterPro" id="IPR050398">
    <property type="entry name" value="HssS/ArlS-like"/>
</dbReference>
<organism evidence="16 17">
    <name type="scientific">candidate division WOR-3 bacterium JGI_Cruoil_03_44_89</name>
    <dbReference type="NCBI Taxonomy" id="1973748"/>
    <lineage>
        <taxon>Bacteria</taxon>
        <taxon>Bacteria division WOR-3</taxon>
    </lineage>
</organism>
<keyword evidence="12" id="KW-0902">Two-component regulatory system</keyword>
<keyword evidence="13 14" id="KW-0472">Membrane</keyword>
<evidence type="ECO:0000256" key="4">
    <source>
        <dbReference type="ARBA" id="ARBA00022475"/>
    </source>
</evidence>
<evidence type="ECO:0000256" key="5">
    <source>
        <dbReference type="ARBA" id="ARBA00022553"/>
    </source>
</evidence>
<evidence type="ECO:0000256" key="14">
    <source>
        <dbReference type="SAM" id="Phobius"/>
    </source>
</evidence>
<dbReference type="GO" id="GO:0000155">
    <property type="term" value="F:phosphorelay sensor kinase activity"/>
    <property type="evidence" value="ECO:0007669"/>
    <property type="project" value="InterPro"/>
</dbReference>
<keyword evidence="11 14" id="KW-1133">Transmembrane helix</keyword>
<keyword evidence="6" id="KW-0808">Transferase</keyword>
<evidence type="ECO:0000256" key="3">
    <source>
        <dbReference type="ARBA" id="ARBA00012438"/>
    </source>
</evidence>
<feature type="transmembrane region" description="Helical" evidence="14">
    <location>
        <begin position="163"/>
        <end position="186"/>
    </location>
</feature>
<dbReference type="AlphaFoldDB" id="A0A235BZH6"/>
<dbReference type="InterPro" id="IPR003661">
    <property type="entry name" value="HisK_dim/P_dom"/>
</dbReference>
<evidence type="ECO:0000256" key="8">
    <source>
        <dbReference type="ARBA" id="ARBA00022741"/>
    </source>
</evidence>
<evidence type="ECO:0000256" key="6">
    <source>
        <dbReference type="ARBA" id="ARBA00022679"/>
    </source>
</evidence>
<protein>
    <recommendedName>
        <fullName evidence="3">histidine kinase</fullName>
        <ecNumber evidence="3">2.7.13.3</ecNumber>
    </recommendedName>
</protein>
<comment type="catalytic activity">
    <reaction evidence="1">
        <text>ATP + protein L-histidine = ADP + protein N-phospho-L-histidine.</text>
        <dbReference type="EC" id="2.7.13.3"/>
    </reaction>
</comment>
<evidence type="ECO:0000313" key="16">
    <source>
        <dbReference type="EMBL" id="OYD17624.1"/>
    </source>
</evidence>
<comment type="caution">
    <text evidence="16">The sequence shown here is derived from an EMBL/GenBank/DDBJ whole genome shotgun (WGS) entry which is preliminary data.</text>
</comment>
<dbReference type="Pfam" id="PF00512">
    <property type="entry name" value="HisKA"/>
    <property type="match status" value="1"/>
</dbReference>
<evidence type="ECO:0000256" key="1">
    <source>
        <dbReference type="ARBA" id="ARBA00000085"/>
    </source>
</evidence>
<gene>
    <name evidence="16" type="ORF">CH333_00040</name>
</gene>
<name>A0A235BZH6_UNCW3</name>
<dbReference type="CDD" id="cd00082">
    <property type="entry name" value="HisKA"/>
    <property type="match status" value="1"/>
</dbReference>
<feature type="domain" description="Signal transduction histidine kinase dimerisation/phosphoacceptor" evidence="15">
    <location>
        <begin position="203"/>
        <end position="264"/>
    </location>
</feature>
<evidence type="ECO:0000256" key="9">
    <source>
        <dbReference type="ARBA" id="ARBA00022777"/>
    </source>
</evidence>
<keyword evidence="8" id="KW-0547">Nucleotide-binding</keyword>
<dbReference type="Pfam" id="PF25323">
    <property type="entry name" value="6TM_PilS"/>
    <property type="match status" value="1"/>
</dbReference>
<dbReference type="EC" id="2.7.13.3" evidence="3"/>
<dbReference type="Proteomes" id="UP000215215">
    <property type="component" value="Unassembled WGS sequence"/>
</dbReference>
<feature type="transmembrane region" description="Helical" evidence="14">
    <location>
        <begin position="77"/>
        <end position="94"/>
    </location>
</feature>